<name>A0A314Y511_PRUYE</name>
<comment type="caution">
    <text evidence="1">The sequence shown here is derived from an EMBL/GenBank/DDBJ whole genome shotgun (WGS) entry which is preliminary data.</text>
</comment>
<organism evidence="1 2">
    <name type="scientific">Prunus yedoensis var. nudiflora</name>
    <dbReference type="NCBI Taxonomy" id="2094558"/>
    <lineage>
        <taxon>Eukaryota</taxon>
        <taxon>Viridiplantae</taxon>
        <taxon>Streptophyta</taxon>
        <taxon>Embryophyta</taxon>
        <taxon>Tracheophyta</taxon>
        <taxon>Spermatophyta</taxon>
        <taxon>Magnoliopsida</taxon>
        <taxon>eudicotyledons</taxon>
        <taxon>Gunneridae</taxon>
        <taxon>Pentapetalae</taxon>
        <taxon>rosids</taxon>
        <taxon>fabids</taxon>
        <taxon>Rosales</taxon>
        <taxon>Rosaceae</taxon>
        <taxon>Amygdaloideae</taxon>
        <taxon>Amygdaleae</taxon>
        <taxon>Prunus</taxon>
    </lineage>
</organism>
<sequence>MAESEQQPEEAYAIKLQGDVPRYVLGPLYPLHPPDEVVRIWSERSDDPLPFTMEFDWKSTWEALRPFKGWPCKTSEVECVAKKNFKAKKPNSPQKKRAPIPILVKVRRGHFPLTKMLGRIGTPPTMIQTEIIGANLSTNSDVIVAECQQNIQPSGSREVDHGIIDDTSHTPDHQVVSLNLETTLVDSTTIRDEVQILPNHTSDFLDPTGHSTDDRIFQTTSADQMANASGELQAIPVILSNGPASRIPQPSSDMLIPILTDQQHEVGEPIMPDPLSVWVPTAGTLVEGGGERPPSTDQDDLIQSLLDHVSIIC</sequence>
<protein>
    <submittedName>
        <fullName evidence="1">Uncharacterized protein</fullName>
    </submittedName>
</protein>
<reference evidence="1 2" key="1">
    <citation type="submission" date="2018-02" db="EMBL/GenBank/DDBJ databases">
        <title>Draft genome of wild Prunus yedoensis var. nudiflora.</title>
        <authorList>
            <person name="Baek S."/>
            <person name="Kim J.-H."/>
            <person name="Choi K."/>
            <person name="Kim G.-B."/>
            <person name="Cho A."/>
            <person name="Jang H."/>
            <person name="Shin C.-H."/>
            <person name="Yu H.-J."/>
            <person name="Mun J.-H."/>
        </authorList>
    </citation>
    <scope>NUCLEOTIDE SEQUENCE [LARGE SCALE GENOMIC DNA]</scope>
    <source>
        <strain evidence="2">cv. Jeju island</strain>
        <tissue evidence="1">Leaf</tissue>
    </source>
</reference>
<dbReference type="EMBL" id="PJQY01001852">
    <property type="protein sequence ID" value="PQP98983.1"/>
    <property type="molecule type" value="Genomic_DNA"/>
</dbReference>
<accession>A0A314Y511</accession>
<evidence type="ECO:0000313" key="1">
    <source>
        <dbReference type="EMBL" id="PQP98983.1"/>
    </source>
</evidence>
<keyword evidence="2" id="KW-1185">Reference proteome</keyword>
<proteinExistence type="predicted"/>
<dbReference type="AlphaFoldDB" id="A0A314Y511"/>
<evidence type="ECO:0000313" key="2">
    <source>
        <dbReference type="Proteomes" id="UP000250321"/>
    </source>
</evidence>
<gene>
    <name evidence="1" type="ORF">Pyn_36800</name>
</gene>
<dbReference type="Proteomes" id="UP000250321">
    <property type="component" value="Unassembled WGS sequence"/>
</dbReference>